<keyword evidence="2" id="KW-1185">Reference proteome</keyword>
<dbReference type="AlphaFoldDB" id="I3D5E7"/>
<protein>
    <submittedName>
        <fullName evidence="1">Uncharacterized protein</fullName>
    </submittedName>
</protein>
<comment type="caution">
    <text evidence="1">The sequence shown here is derived from an EMBL/GenBank/DDBJ whole genome shotgun (WGS) entry which is preliminary data.</text>
</comment>
<dbReference type="EMBL" id="AEXL02000016">
    <property type="protein sequence ID" value="EIJ66940.1"/>
    <property type="molecule type" value="Genomic_DNA"/>
</dbReference>
<dbReference type="Proteomes" id="UP000003423">
    <property type="component" value="Unassembled WGS sequence"/>
</dbReference>
<evidence type="ECO:0000313" key="2">
    <source>
        <dbReference type="Proteomes" id="UP000003423"/>
    </source>
</evidence>
<gene>
    <name evidence="1" type="ORF">BD31_I0464</name>
</gene>
<evidence type="ECO:0000313" key="1">
    <source>
        <dbReference type="EMBL" id="EIJ66940.1"/>
    </source>
</evidence>
<name>I3D5E7_9ARCH</name>
<dbReference type="RefSeq" id="WP_008296919.1">
    <property type="nucleotide sequence ID" value="NZ_AEXL02000016.1"/>
</dbReference>
<dbReference type="PATRIC" id="fig|859350.6.peg.122"/>
<accession>I3D5E7</accession>
<dbReference type="OrthoDB" id="3302at2157"/>
<sequence length="322" mass="37960">MENSLLLLDKSSDIHSILSNPENTKNKKIICFDIESTTILSELGINHELMENYVSLEDEKKIEDLALEKALSWYKNDKFEELLIFNNINLGWLLEIEFHQYLLQVMKHVIGILRIIEKEKPLKIFSSFFLNSILKSVDHENKIILKTFPKITSSEFYFDNVEIPINLGIKKINIHTSRNFALKIKKFLEQSTNLFFNLKYHDNNSKNSKILLLEFNPIQYNELMHEIYSLNDEIILLNERRPAVWNLKSLTIVKNTKSKILRLSTTSDNVLHQIDNERNDLLKKLRNYFPKIMILQAFLQLKIIHFGLQLKKILPLFAIIDF</sequence>
<proteinExistence type="predicted"/>
<organism evidence="1 2">
    <name type="scientific">Candidatus Nitrosopumilus salarius BD31</name>
    <dbReference type="NCBI Taxonomy" id="859350"/>
    <lineage>
        <taxon>Archaea</taxon>
        <taxon>Nitrososphaerota</taxon>
        <taxon>Nitrososphaeria</taxon>
        <taxon>Nitrosopumilales</taxon>
        <taxon>Nitrosopumilaceae</taxon>
        <taxon>Nitrosopumilus</taxon>
    </lineage>
</organism>
<reference evidence="1 2" key="1">
    <citation type="journal article" date="2012" name="J. Bacteriol.">
        <title>Genome sequence of "Candidatus Nitrosopumilus salaria" BD31, an ammonia-oxidizing archaeon from the San Francisco Bay estuary.</title>
        <authorList>
            <person name="Mosier A.C."/>
            <person name="Allen E.E."/>
            <person name="Kim M."/>
            <person name="Ferriera S."/>
            <person name="Francis C.A."/>
        </authorList>
    </citation>
    <scope>NUCLEOTIDE SEQUENCE [LARGE SCALE GENOMIC DNA]</scope>
    <source>
        <strain evidence="1 2">BD31</strain>
    </source>
</reference>